<comment type="caution">
    <text evidence="1">The sequence shown here is derived from an EMBL/GenBank/DDBJ whole genome shotgun (WGS) entry which is preliminary data.</text>
</comment>
<reference evidence="1 2" key="1">
    <citation type="submission" date="2009-07" db="EMBL/GenBank/DDBJ databases">
        <authorList>
            <person name="Madupu R."/>
            <person name="Sebastian Y."/>
            <person name="Durkin A.S."/>
            <person name="Torralba M."/>
            <person name="Methe B."/>
            <person name="Sutton G.G."/>
            <person name="Strausberg R.L."/>
            <person name="Nelson K.E."/>
        </authorList>
    </citation>
    <scope>NUCLEOTIDE SEQUENCE [LARGE SCALE GENOMIC DNA]</scope>
    <source>
        <strain evidence="1 2">RM3277</strain>
    </source>
</reference>
<gene>
    <name evidence="1" type="ORF">CAMSH0001_1444</name>
</gene>
<name>C6RIU7_9BACT</name>
<dbReference type="AlphaFoldDB" id="C6RIU7"/>
<proteinExistence type="predicted"/>
<dbReference type="STRING" id="553219.CAMSH0001_1444"/>
<sequence>MLLFKKVKFKADVVKFSDCSNPYRKFNWRSKNETKNLH</sequence>
<accession>C6RIU7</accession>
<dbReference type="EMBL" id="ACVQ01000032">
    <property type="protein sequence ID" value="EET78840.1"/>
    <property type="molecule type" value="Genomic_DNA"/>
</dbReference>
<evidence type="ECO:0000313" key="1">
    <source>
        <dbReference type="EMBL" id="EET78840.1"/>
    </source>
</evidence>
<dbReference type="Proteomes" id="UP000003107">
    <property type="component" value="Unassembled WGS sequence"/>
</dbReference>
<protein>
    <submittedName>
        <fullName evidence="1">Uncharacterized protein</fullName>
    </submittedName>
</protein>
<keyword evidence="2" id="KW-1185">Reference proteome</keyword>
<evidence type="ECO:0000313" key="2">
    <source>
        <dbReference type="Proteomes" id="UP000003107"/>
    </source>
</evidence>
<organism evidence="1 2">
    <name type="scientific">Campylobacter showae RM3277</name>
    <dbReference type="NCBI Taxonomy" id="553219"/>
    <lineage>
        <taxon>Bacteria</taxon>
        <taxon>Pseudomonadati</taxon>
        <taxon>Campylobacterota</taxon>
        <taxon>Epsilonproteobacteria</taxon>
        <taxon>Campylobacterales</taxon>
        <taxon>Campylobacteraceae</taxon>
        <taxon>Campylobacter</taxon>
    </lineage>
</organism>